<keyword evidence="2 5" id="KW-0575">Peroxidase</keyword>
<comment type="similarity">
    <text evidence="1 5">Belongs to the glutathione peroxidase family.</text>
</comment>
<dbReference type="AlphaFoldDB" id="A0A418NTG1"/>
<keyword evidence="8" id="KW-1185">Reference proteome</keyword>
<dbReference type="Pfam" id="PF00255">
    <property type="entry name" value="GSHPx"/>
    <property type="match status" value="1"/>
</dbReference>
<reference evidence="7 8" key="1">
    <citation type="submission" date="2018-08" db="EMBL/GenBank/DDBJ databases">
        <title>Erythrobacter zhengii sp.nov., a bacterium isolated from deep-sea sediment.</title>
        <authorList>
            <person name="Fang C."/>
            <person name="Wu Y.-H."/>
            <person name="Sun C."/>
            <person name="Wang H."/>
            <person name="Cheng H."/>
            <person name="Meng F.-X."/>
            <person name="Wang C.-S."/>
            <person name="Xu X.-W."/>
        </authorList>
    </citation>
    <scope>NUCLEOTIDE SEQUENCE [LARGE SCALE GENOMIC DNA]</scope>
    <source>
        <strain evidence="7 8">V18</strain>
    </source>
</reference>
<dbReference type="InterPro" id="IPR000889">
    <property type="entry name" value="Glutathione_peroxidase"/>
</dbReference>
<evidence type="ECO:0000256" key="1">
    <source>
        <dbReference type="ARBA" id="ARBA00006926"/>
    </source>
</evidence>
<dbReference type="Gene3D" id="3.40.30.10">
    <property type="entry name" value="Glutaredoxin"/>
    <property type="match status" value="1"/>
</dbReference>
<dbReference type="PROSITE" id="PS51355">
    <property type="entry name" value="GLUTATHIONE_PEROXID_3"/>
    <property type="match status" value="1"/>
</dbReference>
<dbReference type="GO" id="GO:0034599">
    <property type="term" value="P:cellular response to oxidative stress"/>
    <property type="evidence" value="ECO:0007669"/>
    <property type="project" value="TreeGrafter"/>
</dbReference>
<dbReference type="InterPro" id="IPR036249">
    <property type="entry name" value="Thioredoxin-like_sf"/>
</dbReference>
<dbReference type="InterPro" id="IPR029759">
    <property type="entry name" value="GPX_AS"/>
</dbReference>
<dbReference type="RefSeq" id="WP_119586574.1">
    <property type="nucleotide sequence ID" value="NZ_CAWODQ010000022.1"/>
</dbReference>
<keyword evidence="3 5" id="KW-0560">Oxidoreductase</keyword>
<dbReference type="PANTHER" id="PTHR11592:SF40">
    <property type="entry name" value="THIOREDOXIN_GLUTATHIONE PEROXIDASE BTUE"/>
    <property type="match status" value="1"/>
</dbReference>
<gene>
    <name evidence="7" type="ORF">D2V07_08700</name>
</gene>
<evidence type="ECO:0000256" key="4">
    <source>
        <dbReference type="PIRSR" id="PIRSR000303-1"/>
    </source>
</evidence>
<protein>
    <recommendedName>
        <fullName evidence="5">Glutathione peroxidase</fullName>
    </recommendedName>
</protein>
<dbReference type="EMBL" id="QXFL01000003">
    <property type="protein sequence ID" value="RIV86757.1"/>
    <property type="molecule type" value="Genomic_DNA"/>
</dbReference>
<dbReference type="CDD" id="cd00340">
    <property type="entry name" value="GSH_Peroxidase"/>
    <property type="match status" value="1"/>
</dbReference>
<dbReference type="InterPro" id="IPR013766">
    <property type="entry name" value="Thioredoxin_domain"/>
</dbReference>
<dbReference type="SUPFAM" id="SSF52833">
    <property type="entry name" value="Thioredoxin-like"/>
    <property type="match status" value="1"/>
</dbReference>
<evidence type="ECO:0000313" key="8">
    <source>
        <dbReference type="Proteomes" id="UP000286576"/>
    </source>
</evidence>
<dbReference type="PROSITE" id="PS51352">
    <property type="entry name" value="THIOREDOXIN_2"/>
    <property type="match status" value="1"/>
</dbReference>
<evidence type="ECO:0000313" key="7">
    <source>
        <dbReference type="EMBL" id="RIV86757.1"/>
    </source>
</evidence>
<accession>A0A418NTG1</accession>
<dbReference type="PROSITE" id="PS00460">
    <property type="entry name" value="GLUTATHIONE_PEROXID_1"/>
    <property type="match status" value="1"/>
</dbReference>
<dbReference type="PIRSF" id="PIRSF000303">
    <property type="entry name" value="Glutathion_perox"/>
    <property type="match status" value="1"/>
</dbReference>
<name>A0A418NTG1_9SPHN</name>
<organism evidence="7 8">
    <name type="scientific">Aurantiacibacter zhengii</name>
    <dbReference type="NCBI Taxonomy" id="2307003"/>
    <lineage>
        <taxon>Bacteria</taxon>
        <taxon>Pseudomonadati</taxon>
        <taxon>Pseudomonadota</taxon>
        <taxon>Alphaproteobacteria</taxon>
        <taxon>Sphingomonadales</taxon>
        <taxon>Erythrobacteraceae</taxon>
        <taxon>Aurantiacibacter</taxon>
    </lineage>
</organism>
<dbReference type="OrthoDB" id="9785502at2"/>
<dbReference type="GO" id="GO:0004601">
    <property type="term" value="F:peroxidase activity"/>
    <property type="evidence" value="ECO:0007669"/>
    <property type="project" value="UniProtKB-KW"/>
</dbReference>
<dbReference type="PANTHER" id="PTHR11592">
    <property type="entry name" value="GLUTATHIONE PEROXIDASE"/>
    <property type="match status" value="1"/>
</dbReference>
<sequence length="182" mass="20060">MSTLPETIELSRINGQSETLGEHRGNVLLVVNTASQCGLTPQYGGLEELHRRYADRGFEVLGFPSNDFGNQEPGSEEEIASFCEVNYQTSFPLFAKTPVTGADKHPLYAALTQAKPEKTGPAEEMRARFREHGMTPNEDPEVLWNFEKFLVGRDGEVLARFAPATAPDDPALLEAIEAALEH</sequence>
<feature type="domain" description="Thioredoxin" evidence="6">
    <location>
        <begin position="1"/>
        <end position="181"/>
    </location>
</feature>
<proteinExistence type="inferred from homology"/>
<evidence type="ECO:0000256" key="2">
    <source>
        <dbReference type="ARBA" id="ARBA00022559"/>
    </source>
</evidence>
<comment type="caution">
    <text evidence="7">The sequence shown here is derived from an EMBL/GenBank/DDBJ whole genome shotgun (WGS) entry which is preliminary data.</text>
</comment>
<dbReference type="Proteomes" id="UP000286576">
    <property type="component" value="Unassembled WGS sequence"/>
</dbReference>
<dbReference type="PRINTS" id="PR01011">
    <property type="entry name" value="GLUTPROXDASE"/>
</dbReference>
<dbReference type="FunFam" id="3.40.30.10:FF:000010">
    <property type="entry name" value="Glutathione peroxidase"/>
    <property type="match status" value="1"/>
</dbReference>
<feature type="active site" evidence="4">
    <location>
        <position position="37"/>
    </location>
</feature>
<evidence type="ECO:0000256" key="5">
    <source>
        <dbReference type="RuleBase" id="RU000499"/>
    </source>
</evidence>
<evidence type="ECO:0000259" key="6">
    <source>
        <dbReference type="PROSITE" id="PS51352"/>
    </source>
</evidence>
<evidence type="ECO:0000256" key="3">
    <source>
        <dbReference type="ARBA" id="ARBA00023002"/>
    </source>
</evidence>